<dbReference type="Pfam" id="PF12774">
    <property type="entry name" value="AAA_6"/>
    <property type="match status" value="1"/>
</dbReference>
<evidence type="ECO:0000256" key="3">
    <source>
        <dbReference type="ARBA" id="ARBA00022490"/>
    </source>
</evidence>
<dbReference type="SMART" id="SM00382">
    <property type="entry name" value="AAA"/>
    <property type="match status" value="2"/>
</dbReference>
<dbReference type="InterPro" id="IPR041228">
    <property type="entry name" value="Dynein_C"/>
</dbReference>
<keyword evidence="12" id="KW-0206">Cytoskeleton</keyword>
<dbReference type="FunFam" id="3.40.50.300:FF:000063">
    <property type="entry name" value="dynein heavy chain 6, axonemal"/>
    <property type="match status" value="1"/>
</dbReference>
<evidence type="ECO:0000256" key="12">
    <source>
        <dbReference type="ARBA" id="ARBA00023212"/>
    </source>
</evidence>
<dbReference type="Pfam" id="PF08393">
    <property type="entry name" value="DHC_N2"/>
    <property type="match status" value="1"/>
</dbReference>
<dbReference type="InterPro" id="IPR026983">
    <property type="entry name" value="DHC"/>
</dbReference>
<dbReference type="FunFam" id="1.10.287.2620:FF:000001">
    <property type="entry name" value="Cytoplasmic dynein heavy chain 1"/>
    <property type="match status" value="1"/>
</dbReference>
<dbReference type="InterPro" id="IPR004273">
    <property type="entry name" value="Dynein_heavy_D6_P-loop"/>
</dbReference>
<dbReference type="InterPro" id="IPR041658">
    <property type="entry name" value="AAA_lid_11"/>
</dbReference>
<evidence type="ECO:0000259" key="15">
    <source>
        <dbReference type="SMART" id="SM00382"/>
    </source>
</evidence>
<keyword evidence="8" id="KW-0243">Dynein</keyword>
<name>A0A8S1PEY1_9CILI</name>
<dbReference type="FunFam" id="3.40.50.300:FF:000049">
    <property type="entry name" value="Dynein, axonemal, heavy chain 5"/>
    <property type="match status" value="1"/>
</dbReference>
<dbReference type="GO" id="GO:0005524">
    <property type="term" value="F:ATP binding"/>
    <property type="evidence" value="ECO:0007669"/>
    <property type="project" value="UniProtKB-KW"/>
</dbReference>
<dbReference type="Pfam" id="PF17852">
    <property type="entry name" value="Dynein_AAA_lid"/>
    <property type="match status" value="1"/>
</dbReference>
<dbReference type="InterPro" id="IPR035706">
    <property type="entry name" value="AAA_9"/>
</dbReference>
<dbReference type="OrthoDB" id="424310at2759"/>
<proteinExistence type="inferred from homology"/>
<keyword evidence="10" id="KW-0969">Cilium</keyword>
<dbReference type="PANTHER" id="PTHR22878">
    <property type="entry name" value="DYNEIN HEAVY CHAIN 6, AXONEMAL-LIKE-RELATED"/>
    <property type="match status" value="1"/>
</dbReference>
<dbReference type="InterPro" id="IPR054354">
    <property type="entry name" value="DYNC2H1-like_lid"/>
</dbReference>
<dbReference type="InterPro" id="IPR041466">
    <property type="entry name" value="Dynein_AAA5_ext"/>
</dbReference>
<dbReference type="InterPro" id="IPR013602">
    <property type="entry name" value="Dynein_heavy_linker"/>
</dbReference>
<dbReference type="Pfam" id="PF22597">
    <property type="entry name" value="DYN_lid"/>
    <property type="match status" value="1"/>
</dbReference>
<dbReference type="FunFam" id="1.20.920.20:FF:000001">
    <property type="entry name" value="dynein heavy chain 2, axonemal"/>
    <property type="match status" value="1"/>
</dbReference>
<dbReference type="FunFam" id="3.40.50.300:FF:000153">
    <property type="entry name" value="Dynein axonemal heavy chain 1"/>
    <property type="match status" value="3"/>
</dbReference>
<keyword evidence="13" id="KW-0966">Cell projection</keyword>
<feature type="coiled-coil region" evidence="14">
    <location>
        <begin position="3331"/>
        <end position="3386"/>
    </location>
</feature>
<dbReference type="GO" id="GO:0005930">
    <property type="term" value="C:axoneme"/>
    <property type="evidence" value="ECO:0007669"/>
    <property type="project" value="UniProtKB-SubCell"/>
</dbReference>
<evidence type="ECO:0000256" key="7">
    <source>
        <dbReference type="ARBA" id="ARBA00022840"/>
    </source>
</evidence>
<evidence type="ECO:0000256" key="6">
    <source>
        <dbReference type="ARBA" id="ARBA00022741"/>
    </source>
</evidence>
<dbReference type="Pfam" id="PF08385">
    <property type="entry name" value="DHC_N1"/>
    <property type="match status" value="1"/>
</dbReference>
<dbReference type="Pfam" id="PF03028">
    <property type="entry name" value="Dynein_heavy"/>
    <property type="match status" value="3"/>
</dbReference>
<evidence type="ECO:0000313" key="17">
    <source>
        <dbReference type="Proteomes" id="UP000692954"/>
    </source>
</evidence>
<dbReference type="EMBL" id="CAJJDN010000076">
    <property type="protein sequence ID" value="CAD8101810.1"/>
    <property type="molecule type" value="Genomic_DNA"/>
</dbReference>
<dbReference type="Proteomes" id="UP000692954">
    <property type="component" value="Unassembled WGS sequence"/>
</dbReference>
<feature type="domain" description="AAA+ ATPase" evidence="15">
    <location>
        <begin position="1866"/>
        <end position="2004"/>
    </location>
</feature>
<evidence type="ECO:0000256" key="10">
    <source>
        <dbReference type="ARBA" id="ARBA00023069"/>
    </source>
</evidence>
<feature type="coiled-coil region" evidence="14">
    <location>
        <begin position="3121"/>
        <end position="3183"/>
    </location>
</feature>
<dbReference type="Pfam" id="PF12781">
    <property type="entry name" value="AAA_9"/>
    <property type="match status" value="1"/>
</dbReference>
<dbReference type="InterPro" id="IPR024743">
    <property type="entry name" value="Dynein_HC_stalk"/>
</dbReference>
<dbReference type="PANTHER" id="PTHR22878:SF69">
    <property type="entry name" value="DYNEIN HEAVY CHAIN"/>
    <property type="match status" value="1"/>
</dbReference>
<dbReference type="FunFam" id="1.10.8.710:FF:000002">
    <property type="entry name" value="dynein heavy chain 17, axonemal"/>
    <property type="match status" value="1"/>
</dbReference>
<keyword evidence="17" id="KW-1185">Reference proteome</keyword>
<feature type="coiled-coil region" evidence="14">
    <location>
        <begin position="762"/>
        <end position="803"/>
    </location>
</feature>
<evidence type="ECO:0000256" key="4">
    <source>
        <dbReference type="ARBA" id="ARBA00022701"/>
    </source>
</evidence>
<feature type="coiled-coil region" evidence="14">
    <location>
        <begin position="1254"/>
        <end position="1291"/>
    </location>
</feature>
<dbReference type="InterPro" id="IPR013594">
    <property type="entry name" value="Dynein_heavy_tail"/>
</dbReference>
<accession>A0A8S1PEY1</accession>
<dbReference type="FunFam" id="1.20.58.1120:FF:000001">
    <property type="entry name" value="dynein heavy chain 2, axonemal"/>
    <property type="match status" value="1"/>
</dbReference>
<dbReference type="FunFam" id="1.20.140.100:FF:000001">
    <property type="entry name" value="dynein heavy chain 17, axonemal"/>
    <property type="match status" value="1"/>
</dbReference>
<dbReference type="GO" id="GO:0051959">
    <property type="term" value="F:dynein light intermediate chain binding"/>
    <property type="evidence" value="ECO:0007669"/>
    <property type="project" value="InterPro"/>
</dbReference>
<dbReference type="GO" id="GO:0005874">
    <property type="term" value="C:microtubule"/>
    <property type="evidence" value="ECO:0007669"/>
    <property type="project" value="UniProtKB-KW"/>
</dbReference>
<comment type="subcellular location">
    <subcellularLocation>
        <location evidence="1">Cytoplasm</location>
        <location evidence="1">Cytoskeleton</location>
        <location evidence="1">Cilium axoneme</location>
    </subcellularLocation>
</comment>
<keyword evidence="6" id="KW-0547">Nucleotide-binding</keyword>
<evidence type="ECO:0000256" key="2">
    <source>
        <dbReference type="ARBA" id="ARBA00008887"/>
    </source>
</evidence>
<keyword evidence="4" id="KW-0493">Microtubule</keyword>
<dbReference type="Pfam" id="PF18199">
    <property type="entry name" value="Dynein_C"/>
    <property type="match status" value="1"/>
</dbReference>
<sequence>MGDQEPLKSKEDYFINRLACSFNIRNSIQQDKFKKSFETEDNKMVFDRLMKDESNMMAVFAIQSGAESVTLFSDVPHPDKFRKKGLIALKISEIPLSVQNITQNIVFLELTRNILEHLYSTFYEIMSPILQNPSNQQGWTDLVAKDLMEKFNAYVAQVYVMIGQIEGRTKLPIPSHKLTQSDTTPAKDKAHVYESSIITWTKQIKNVLKLEPEQALKNGHNPGPLVELKFWENKAANLNSIKEQLEGPEVIKILRFLEVNKSTYTNPFSKLQREVAKAREEANDNNKFLDLLKDPFQRLQDTGGDFQALHELFIPIMHRILLIWKNSKFYNTPPRLVVLIREICNAIITKAQDFVNGPMIFQMISSEETFEACEKLQITIDVCTKFKDAYFEYKAKAEGHWKLTTNALFVRLDSFLERCHDILHLTNTIVQFNKLAKIDLGGTKGKTLTESVQQIFVEFQKAVEQFQQVKYDIMDITQKEFDDSFYEFRSKIKELERRLASVITQGFDDYDTLHGRFKLLDSFEGLLSRPIIQDELEKKHIVLLDMYKQDLKQVQQIFLEGYELVDKLHERAPIYNNMPPIAGALMWCKGLRDRITEPLDKLAQLGQGITEREEYKDVLKLYQSITKQIKDYEQTKILSWEQEVGKVSEEKQKQPLLAKDENGLLRVNFDPALVRLLREVKYFTLLEQPVPESASELYSKNDTFRDYIVQLEMIVENHNFIVTQLHPMEEPLIKNRIEKMDEVLKPGIEHYKWKSNDINKFIETAKATVDELHQIVQKMKETLKKIEQALEKFNTKIIERKNKPMSPDDYDQFLKAVVQNKLSIVKENGTSINKLVKEVLDQVKVDKKQQAWINYQYYLNSIVINGLARAIITALTHMNEQINPQYIKKHEIAPLFDIKLELFRNVGIQYEPEIEETTQGQSVRNTIRGWANDMFYIAGQFQRLDSANPFGDYLPEIREYFEIKEVVQAINQNLDYIEEETRSFKQSYMTYSYLWLEDPKQAFEDFMLKNEPKDAPEDEDQSQNPLLQGCRIKIPKLDLFDDKITTLKNIQQEINRIMTPYEISWLRINLQPLKSALENKVSQQIKVYTEFLVVQFKTTLKNLKGFIQRTNDGIKENPASEENAGNRDLLMKVMRVISDVKDVEHKCEGIVVRMKEMVNKLKKHGVQIMEKGEEDPVQSIDNAFTQFNETTQKVFKIKAEILPLQTQETINIKKKLDEFQKKVSDFRTDTLNHLPYGYHDDMKMDQILYSYVTIDEYYKKLLQMEKEAADYNQLEKLFELEKSAYKQLRETNVDLKSLKIMWDAISMVNYQYNDWKSKPFRQIKADVLLESNKVLGTQLKNLPKEVKNFKGYNAIVDKVKNMSVVLPLVSALHSEFMEDRHWSQVKDMTKSKFEHKAMTFLFDDILALQLYKFDAQINEVVEVASKEAKIEKKLKMIETAWLKQIFEFEDYKETKIFLPLDNMMEMLDQHSLDLMGMKGQGKYVEFFYNTVEDWREKLGRVDSVVGEWLKVQKNWKTLVNIFIGSEDIRMQLPEDTKVFEAVDKEFRELMTEVAANPLVIEACINERKDQLVAMSVNIKKCEKALNDYLEQKKKAFPRFYFLSNQSLLTILSNGQNPPKVCEFLGDCFDGMKTLSFEPQKNPNDIPRSTHSMISKDDEKVPFSTNFECVGAVEHWLSSLEYKMRETLEEILEKAKETSENWESGDNPREDWVKHYCAQIALLTTQIVWTEDVTRAFEDLAGGAETAMKECLKLIEVRIDNLIKKVRGNLEILERMKIINIITIDVHSRDVVEKFCLQKTQELESFAWLSQLKFYWDNKDNDMHLRQALRFKFYSYEYVGNALRLVITPLTDRCYITLTQALNLTMGGAPAGPAGTGKTETTKDLGRAVGLPVMVFNCSDQMGKDSMAQIFMGLSQSGAWGCFDEFNRIAIEVLSVISTQVKTILDALKEKKPKLIFMEEGEISIQDTVGFFITMNPGYAGRTELPENLKALFRSCAMVVPDLVLICENMLMSEGFQQARALSRKFVSLYMLSRELLSKARHYDWGLRAVKSVLRQAGKLKRADPQIAEDPLLMRALRDFNMPKIVTDDKPIFLGLIGDLFPRIECESKTNPELKRVVVETTKQDMGLVAEEMFVLKVVQLAEILEVRHCVFVIGPPGCGKTSVWKTLARTHYNRGEDFELDTLNPKAVTSDELFGCYTKTKEWKNGVLSMIMKNQNKCEEKYKPTHLHKWSILDGDIDPEWIESLNTVMDDNKVLTLVSNDRIPLTPSMRLLFEVSNLKNATPATVSRGGVLFINETDIGWMPYMNSWLERSFEKCVVKREGLMGQVPHSPQIDDIAKSVFYRCFQQYFETNPDIRDKSKVRLIVPQVDIAQVMTICMILDALLLETDYQKIAQMKEDDQKMIYEAYFIYAGMWAIGGCFGGGQDDEKDMKDFNSVWKAAAKVRMPEQGMCFDYYFDFAEQKWTHWQGKVVPYVATDEAIFSKIYVGTLHTTRLRTLLDFHLKRKKCVLFVGSAGTGKSAVIKDYLSQTKTDQVSYKTINFSSFTDSLALQKNIESMVEKKSGRTFGSATGKALICFIDDMNMPYVDKYGTQQPIQLLRQVVDYGSVFNREQLEERKFLQDLLFFSALNQKSGSFTIDLRLQRNFSVFTMYTPNAEIIKTIFGAILNSHLATFDDKIHKLSDKIIEATIHLFNKVLKDTRYSPSARKFHYQFNFRELAKVVEGLMRSTPNQYRGQPNRMLRLWAHEAKRVFEDRFINEEDIKVFRDYVKDALVKNIGEPDDKDNPLEEPNVFTTFVAAHIGQEQQYTNCDAQTLKKVLEDKLREYNEVKAMMNLVLFQQAMEHVCRIARILELPGGNALLVGVGGSGKQSLTRLATFILGYEADQMVVTSNFTINDLRNYLQEIYKKVAKPSAGSRCYILTDSQIKEEIFLIPINDMLNSGWIFDLFPKEDYDNMIQGLRNEAKGAGVLDNLESITQYFLDKMRKNLHVVLCFSPVGDTMRIRSRKFPGIINSTSVDWFHPWPKDALIDVSYRFIQEVELDTDDLRKIISLHMAEVHLSIDYANQKYLQLERRYNYTTPKSFLELIEYYKKLLGEKREQISKQIKRYEQGLQILADTQGKVQLLQAELKIKMVEVDKKKNETDVLIEKVGKESAVAEVEQKIANEEEEKTNAASKAAEDLAETARVELEKALPALEKAKAAVDCIKKPQITEMKSLGSPPTGVLTTARAVLILLGEKITLQDPEDKLWKKSQQVMNNPQQFLDRIINFNGKSIDPQILASANKIIEDPAMKFNEESMKGQNFAASKLCAWAVNIVTFNTIFKLVDPLEKSRDAAMADLEQKKKELAVVKEKVRALNEKVNKLKRDLEEAERVKQLVEADANACLEKLSAAEKLVNGLAGENKRWGENVKELSGNIKSVVGNALLAAAFVSYIGAFSAKLRLELWSKIWLTDLQAKQIPLTQGIDPLKILTTEAKIASWKNEGLQSDQMSLENASIISACSRWPLIIDPQLQGSVWIRGSQGDNLVTINVSQNKWLQQLNSSIPLGKAVLLEGIQQEIDATLDPLLSRAIVRKGKSIYLELGGEQIDYDPKFKLFLMTKLYNPHFRPEIAAQCTIINFIVTESGLEEQLLAAVVNIERNELEMKRQELVKQQNEFSVQLDKLEENLLIQLSEADPSTILENKSLIANLDNTKQTSNTITEQSKIAKVTEVEINQQREIYRIVAAEGAMLYFLVIQLCVMEHMYQYSLESFNKFFFKAIERTTIRDETRTEELRKNIRYTIYQWISRGLFEKHKLIFLTLITFRLMQKKVIEVVYEPAEMDFLIKCVPRAGVENNLDWLPNQAWDSVQGMIQLEEFKLFAQNMEKDAPIRFKDWYNELQPEDVKLPFDWKRLDQMPFKKLLVLRCLRPDRITSALTNFIRFALPQGESFVEMDSKLNFSDVLSGSVDDSDATIPIFFILSPGADPVKEVEKLARLNKIEPGKSFWNISLGQGQDEIARRRIEEGNKEGHWVMLQNIHLMPKWLLELEKILDSFTGEQGGGNPRFRLFLSAEPSSGIPIGLLDRSIKLTNEPPAGLRANMKRAWAYFSKDEIEDKDPKIKSILFGLCFFHSTVIERRRFGPKGWNMSYPFNMGDLRDSYLVMNRYMEQGAGGKVPFDDLRYIFGEIMYGGHIVDDWDRRLCMGYLDNIMHEGIFDELELFPFIEGKNLSFKVPPPNNYEKYIEHIEQVLTQETPLAYGLHSNAEIGFRTQQCLTLFSTLLELQPKDSANEESSSGVRSKNEIVQDLIKYLAEDVNLKSMIFNIDEIKNKIDAENKGPYQNVFLFALPQGESFVEMDSKLNFSDVLSGSVDDSDATIPIFFILSPGADPVKEVEKLARLNKIEPGKSFWNISLGQGQDEIARRRIEEGNKEGHWVMLQNIHLMPKWLLELEKILDSFTGEQGGGNPRFRLFLSAEPSSGIPIGLLDRSIKLTNEPPAGLRANMKRAWAYFSKDEIEDKDPKIKSILFGLCFFHSTVIERRRFGPKGWNMSYPFNMGDLRDSYLVMNRYMEQGAGGKVPFDDLRYIFGEIMYGGHIVDDWDRRLCMGYLDNIMHEGIFDELELFPFIEGKNLSFKVPPPNNYEKYIEHIEQVLTQETPLAYGLHSNAEIGFRTQQCLTLFSTLLELQPKDSANEESSSGVRSKNEIVQDLIKYLAEDVNLKSMIFNIDEIKNKIDAENKGPYQNVFLFALPQGESFVEMDSKLNFSDVLSGSVDDSDATIPIFFILSPGADPVKEVEKLARLNKIEPGKSFWNISLGQGQDEIARRRIEEGNKEGHWVMLQNIHLMPKWLLELEKILDSFTGEQGGGNPRFRLFLSAEPSSGIPIGLLDRSIKLTNEPPAGLRANMKRAWAYFSKDEIEDKDPKIKSILFGLCFFHSTVIERRRFGPKGWNMSYPFNMGDLRDSYLVMNRYMEQGAGGKVPFDDLRYIFGEIMYGGHIVDDWDRRLCMGYLDNIMHEGIFDELELFPFIEGKNLSFKVPPPNNYEKYIEHIEQVLTQETPLAYGLHSNAEIGFRTQQCLTLFSTLLELQPKDSANEESSSGVRSKNEIVQDLIKYLAEDVNLKSMIFNIDEIKNKIDAENKGPYQNVFLQELEYMNYLLIEIVRSMEEIDQGFRGILTISEQMEQIIDAIALNRVPTVWVALAYPSKRGLASWLTNLIKRIEQLNLFRDDPYAIPKVTMIGRFFNPQSFLTAIKQVIGRQRAQELNRLYIATEVTKKSIEEIDQTAKDGAYVFGFVLEGARWDVVTGQLEESRPKEMFSVLPVVYCKALMVPAEGKEDKALYQCPCYRTEDRGNTYIFTGQLKTRLNPRKWILAGVALLLDVEGVSDEAAAAKKEKKA</sequence>
<comment type="caution">
    <text evidence="16">The sequence shown here is derived from an EMBL/GenBank/DDBJ whole genome shotgun (WGS) entry which is preliminary data.</text>
</comment>
<keyword evidence="11" id="KW-0505">Motor protein</keyword>
<protein>
    <recommendedName>
        <fullName evidence="15">AAA+ ATPase domain-containing protein</fullName>
    </recommendedName>
</protein>
<evidence type="ECO:0000256" key="8">
    <source>
        <dbReference type="ARBA" id="ARBA00023017"/>
    </source>
</evidence>
<evidence type="ECO:0000256" key="1">
    <source>
        <dbReference type="ARBA" id="ARBA00004430"/>
    </source>
</evidence>
<dbReference type="Pfam" id="PF18198">
    <property type="entry name" value="AAA_lid_11"/>
    <property type="match status" value="3"/>
</dbReference>
<gene>
    <name evidence="16" type="ORF">PSON_ATCC_30995.1.T0760187</name>
</gene>
<evidence type="ECO:0000256" key="5">
    <source>
        <dbReference type="ARBA" id="ARBA00022737"/>
    </source>
</evidence>
<evidence type="ECO:0000256" key="9">
    <source>
        <dbReference type="ARBA" id="ARBA00023054"/>
    </source>
</evidence>
<dbReference type="InterPro" id="IPR024317">
    <property type="entry name" value="Dynein_heavy_chain_D4_dom"/>
</dbReference>
<feature type="coiled-coil region" evidence="14">
    <location>
        <begin position="3630"/>
        <end position="3664"/>
    </location>
</feature>
<dbReference type="FunFam" id="1.10.8.1220:FF:000001">
    <property type="entry name" value="Dynein axonemal heavy chain 5"/>
    <property type="match status" value="1"/>
</dbReference>
<dbReference type="GO" id="GO:0030286">
    <property type="term" value="C:dynein complex"/>
    <property type="evidence" value="ECO:0007669"/>
    <property type="project" value="UniProtKB-KW"/>
</dbReference>
<dbReference type="FunFam" id="3.10.490.20:FF:000009">
    <property type="entry name" value="Dynein heavy chain 4"/>
    <property type="match status" value="1"/>
</dbReference>
<evidence type="ECO:0000313" key="16">
    <source>
        <dbReference type="EMBL" id="CAD8101810.1"/>
    </source>
</evidence>
<organism evidence="16 17">
    <name type="scientific">Paramecium sonneborni</name>
    <dbReference type="NCBI Taxonomy" id="65129"/>
    <lineage>
        <taxon>Eukaryota</taxon>
        <taxon>Sar</taxon>
        <taxon>Alveolata</taxon>
        <taxon>Ciliophora</taxon>
        <taxon>Intramacronucleata</taxon>
        <taxon>Oligohymenophorea</taxon>
        <taxon>Peniculida</taxon>
        <taxon>Parameciidae</taxon>
        <taxon>Paramecium</taxon>
    </lineage>
</organism>
<dbReference type="InterPro" id="IPR003593">
    <property type="entry name" value="AAA+_ATPase"/>
</dbReference>
<feature type="domain" description="AAA+ ATPase" evidence="15">
    <location>
        <begin position="2504"/>
        <end position="2682"/>
    </location>
</feature>
<keyword evidence="5" id="KW-0677">Repeat</keyword>
<keyword evidence="3" id="KW-0963">Cytoplasm</keyword>
<reference evidence="16" key="1">
    <citation type="submission" date="2021-01" db="EMBL/GenBank/DDBJ databases">
        <authorList>
            <consortium name="Genoscope - CEA"/>
            <person name="William W."/>
        </authorList>
    </citation>
    <scope>NUCLEOTIDE SEQUENCE</scope>
</reference>
<dbReference type="Pfam" id="PF12780">
    <property type="entry name" value="AAA_8"/>
    <property type="match status" value="1"/>
</dbReference>
<dbReference type="Pfam" id="PF12775">
    <property type="entry name" value="AAA_7"/>
    <property type="match status" value="1"/>
</dbReference>
<keyword evidence="9 14" id="KW-0175">Coiled coil</keyword>
<dbReference type="GO" id="GO:0007018">
    <property type="term" value="P:microtubule-based movement"/>
    <property type="evidence" value="ECO:0007669"/>
    <property type="project" value="InterPro"/>
</dbReference>
<dbReference type="GO" id="GO:0045505">
    <property type="term" value="F:dynein intermediate chain binding"/>
    <property type="evidence" value="ECO:0007669"/>
    <property type="project" value="InterPro"/>
</dbReference>
<dbReference type="FunFam" id="1.20.920.30:FF:000002">
    <property type="entry name" value="Dynein axonemal heavy chain 3"/>
    <property type="match status" value="1"/>
</dbReference>
<dbReference type="Pfam" id="PF12777">
    <property type="entry name" value="MT"/>
    <property type="match status" value="1"/>
</dbReference>
<comment type="similarity">
    <text evidence="2">Belongs to the dynein heavy chain family.</text>
</comment>
<evidence type="ECO:0000256" key="14">
    <source>
        <dbReference type="SAM" id="Coils"/>
    </source>
</evidence>
<dbReference type="InterPro" id="IPR035699">
    <property type="entry name" value="AAA_6"/>
</dbReference>
<evidence type="ECO:0000256" key="13">
    <source>
        <dbReference type="ARBA" id="ARBA00023273"/>
    </source>
</evidence>
<dbReference type="FunFam" id="3.20.180.20:FF:000001">
    <property type="entry name" value="Dynein axonemal heavy chain 5"/>
    <property type="match status" value="1"/>
</dbReference>
<evidence type="ECO:0000256" key="11">
    <source>
        <dbReference type="ARBA" id="ARBA00023175"/>
    </source>
</evidence>
<dbReference type="GO" id="GO:0008569">
    <property type="term" value="F:minus-end-directed microtubule motor activity"/>
    <property type="evidence" value="ECO:0007669"/>
    <property type="project" value="InterPro"/>
</dbReference>
<keyword evidence="7" id="KW-0067">ATP-binding</keyword>